<evidence type="ECO:0000313" key="2">
    <source>
        <dbReference type="EMBL" id="AOQ24978.1"/>
    </source>
</evidence>
<evidence type="ECO:0000313" key="4">
    <source>
        <dbReference type="Proteomes" id="UP000094598"/>
    </source>
</evidence>
<dbReference type="EMBL" id="VCDX01000001">
    <property type="protein sequence ID" value="TYL15480.1"/>
    <property type="molecule type" value="Genomic_DNA"/>
</dbReference>
<dbReference type="Proteomes" id="UP000322283">
    <property type="component" value="Unassembled WGS sequence"/>
</dbReference>
<gene>
    <name evidence="2" type="ORF">Maut_02558</name>
    <name evidence="3" type="ORF">MTAT_02130</name>
</gene>
<dbReference type="KEGG" id="mtho:MOTHE_c20540"/>
<evidence type="ECO:0000313" key="3">
    <source>
        <dbReference type="EMBL" id="TYL15480.1"/>
    </source>
</evidence>
<proteinExistence type="predicted"/>
<dbReference type="AlphaFoldDB" id="A0AAC9HJK1"/>
<reference evidence="3 5" key="2">
    <citation type="submission" date="2019-05" db="EMBL/GenBank/DDBJ databases">
        <title>Genome sequence of Moorella thermoacetica ATCC 33924.</title>
        <authorList>
            <person name="Poehlein A."/>
            <person name="Bengelsdorf F.R."/>
            <person name="Duerre P."/>
            <person name="Daniel R."/>
        </authorList>
    </citation>
    <scope>NUCLEOTIDE SEQUENCE [LARGE SCALE GENOMIC DNA]</scope>
    <source>
        <strain evidence="3 5">ATCC 33924</strain>
    </source>
</reference>
<sequence>MIPIRIFAVLPFLVALFFAVTGLFQWLYHYAGGV</sequence>
<reference evidence="2 4" key="1">
    <citation type="submission" date="2016-08" db="EMBL/GenBank/DDBJ databases">
        <title>Moorella thermoacetica DSM 103132.</title>
        <authorList>
            <person name="Jendresen C.B."/>
            <person name="Redl S.M."/>
            <person name="Jensen T.O."/>
            <person name="Nielsen A.T."/>
        </authorList>
    </citation>
    <scope>NUCLEOTIDE SEQUENCE [LARGE SCALE GENOMIC DNA]</scope>
    <source>
        <strain evidence="2 4">DSM 103132</strain>
    </source>
</reference>
<keyword evidence="1" id="KW-1133">Transmembrane helix</keyword>
<keyword evidence="1" id="KW-0472">Membrane</keyword>
<accession>A0AAC9HJK1</accession>
<dbReference type="KEGG" id="mthz:MOTHA_c21320"/>
<dbReference type="EMBL" id="CP017019">
    <property type="protein sequence ID" value="AOQ24978.1"/>
    <property type="molecule type" value="Genomic_DNA"/>
</dbReference>
<keyword evidence="5" id="KW-1185">Reference proteome</keyword>
<evidence type="ECO:0000256" key="1">
    <source>
        <dbReference type="SAM" id="Phobius"/>
    </source>
</evidence>
<organism evidence="2 4">
    <name type="scientific">Neomoorella thermoacetica</name>
    <name type="common">Clostridium thermoaceticum</name>
    <dbReference type="NCBI Taxonomy" id="1525"/>
    <lineage>
        <taxon>Bacteria</taxon>
        <taxon>Bacillati</taxon>
        <taxon>Bacillota</taxon>
        <taxon>Clostridia</taxon>
        <taxon>Neomoorellales</taxon>
        <taxon>Neomoorellaceae</taxon>
        <taxon>Neomoorella</taxon>
    </lineage>
</organism>
<feature type="transmembrane region" description="Helical" evidence="1">
    <location>
        <begin position="7"/>
        <end position="28"/>
    </location>
</feature>
<protein>
    <submittedName>
        <fullName evidence="2">Uncharacterized protein</fullName>
    </submittedName>
</protein>
<evidence type="ECO:0000313" key="5">
    <source>
        <dbReference type="Proteomes" id="UP000322283"/>
    </source>
</evidence>
<keyword evidence="1" id="KW-0812">Transmembrane</keyword>
<dbReference type="Proteomes" id="UP000094598">
    <property type="component" value="Chromosome"/>
</dbReference>
<name>A0AAC9HJK1_NEOTH</name>